<dbReference type="Proteomes" id="UP000734854">
    <property type="component" value="Unassembled WGS sequence"/>
</dbReference>
<name>A0A8J5IA18_ZINOF</name>
<evidence type="ECO:0000313" key="2">
    <source>
        <dbReference type="EMBL" id="KAG6536500.1"/>
    </source>
</evidence>
<protein>
    <submittedName>
        <fullName evidence="2">Uncharacterized protein</fullName>
    </submittedName>
</protein>
<dbReference type="EMBL" id="JACMSC010000001">
    <property type="protein sequence ID" value="KAG6536500.1"/>
    <property type="molecule type" value="Genomic_DNA"/>
</dbReference>
<feature type="compositionally biased region" description="Basic residues" evidence="1">
    <location>
        <begin position="58"/>
        <end position="72"/>
    </location>
</feature>
<organism evidence="2 3">
    <name type="scientific">Zingiber officinale</name>
    <name type="common">Ginger</name>
    <name type="synonym">Amomum zingiber</name>
    <dbReference type="NCBI Taxonomy" id="94328"/>
    <lineage>
        <taxon>Eukaryota</taxon>
        <taxon>Viridiplantae</taxon>
        <taxon>Streptophyta</taxon>
        <taxon>Embryophyta</taxon>
        <taxon>Tracheophyta</taxon>
        <taxon>Spermatophyta</taxon>
        <taxon>Magnoliopsida</taxon>
        <taxon>Liliopsida</taxon>
        <taxon>Zingiberales</taxon>
        <taxon>Zingiberaceae</taxon>
        <taxon>Zingiber</taxon>
    </lineage>
</organism>
<sequence>MSAITITKKKVLEKSRRQEIAAGTVQGDQKRDSRRRRTGDNEEEGKESGGVGEGSRDRRGRRNHGVDRKKVRVERKKVRRVERKKINGQGVCEILWLKLIFEDLKIKCNDPMRLYCNNKYRISIPHNPVQNDKHIEIDKHFIKEKLKSGLICTPYVSTYKQFADVVIKGFK</sequence>
<reference evidence="2 3" key="1">
    <citation type="submission" date="2020-08" db="EMBL/GenBank/DDBJ databases">
        <title>Plant Genome Project.</title>
        <authorList>
            <person name="Zhang R.-G."/>
        </authorList>
    </citation>
    <scope>NUCLEOTIDE SEQUENCE [LARGE SCALE GENOMIC DNA]</scope>
    <source>
        <tissue evidence="2">Rhizome</tissue>
    </source>
</reference>
<dbReference type="CDD" id="cd09272">
    <property type="entry name" value="RNase_HI_RT_Ty1"/>
    <property type="match status" value="1"/>
</dbReference>
<proteinExistence type="predicted"/>
<gene>
    <name evidence="2" type="ORF">ZIOFF_001558</name>
</gene>
<dbReference type="AlphaFoldDB" id="A0A8J5IA18"/>
<feature type="region of interest" description="Disordered" evidence="1">
    <location>
        <begin position="1"/>
        <end position="72"/>
    </location>
</feature>
<feature type="compositionally biased region" description="Basic and acidic residues" evidence="1">
    <location>
        <begin position="10"/>
        <end position="19"/>
    </location>
</feature>
<comment type="caution">
    <text evidence="2">The sequence shown here is derived from an EMBL/GenBank/DDBJ whole genome shotgun (WGS) entry which is preliminary data.</text>
</comment>
<keyword evidence="3" id="KW-1185">Reference proteome</keyword>
<evidence type="ECO:0000256" key="1">
    <source>
        <dbReference type="SAM" id="MobiDB-lite"/>
    </source>
</evidence>
<accession>A0A8J5IA18</accession>
<evidence type="ECO:0000313" key="3">
    <source>
        <dbReference type="Proteomes" id="UP000734854"/>
    </source>
</evidence>